<comment type="caution">
    <text evidence="7">The sequence shown here is derived from an EMBL/GenBank/DDBJ whole genome shotgun (WGS) entry which is preliminary data.</text>
</comment>
<protein>
    <submittedName>
        <fullName evidence="7">Uncharacterized protein</fullName>
    </submittedName>
</protein>
<keyword evidence="6" id="KW-0812">Transmembrane</keyword>
<dbReference type="SUPFAM" id="SSF56112">
    <property type="entry name" value="Protein kinase-like (PK-like)"/>
    <property type="match status" value="1"/>
</dbReference>
<dbReference type="InterPro" id="IPR011009">
    <property type="entry name" value="Kinase-like_dom_sf"/>
</dbReference>
<keyword evidence="1" id="KW-0723">Serine/threonine-protein kinase</keyword>
<keyword evidence="5" id="KW-0067">ATP-binding</keyword>
<feature type="transmembrane region" description="Helical" evidence="6">
    <location>
        <begin position="24"/>
        <end position="52"/>
    </location>
</feature>
<evidence type="ECO:0000313" key="7">
    <source>
        <dbReference type="EMBL" id="KAK2659052.1"/>
    </source>
</evidence>
<keyword evidence="3" id="KW-0547">Nucleotide-binding</keyword>
<dbReference type="Gene3D" id="1.10.510.10">
    <property type="entry name" value="Transferase(Phosphotransferase) domain 1"/>
    <property type="match status" value="1"/>
</dbReference>
<keyword evidence="6" id="KW-0472">Membrane</keyword>
<proteinExistence type="predicted"/>
<keyword evidence="6" id="KW-1133">Transmembrane helix</keyword>
<keyword evidence="4" id="KW-0418">Kinase</keyword>
<evidence type="ECO:0000256" key="2">
    <source>
        <dbReference type="ARBA" id="ARBA00022679"/>
    </source>
</evidence>
<name>A0AAE0CPU5_9ROSI</name>
<keyword evidence="2" id="KW-0808">Transferase</keyword>
<evidence type="ECO:0000256" key="5">
    <source>
        <dbReference type="ARBA" id="ARBA00022840"/>
    </source>
</evidence>
<evidence type="ECO:0000256" key="3">
    <source>
        <dbReference type="ARBA" id="ARBA00022741"/>
    </source>
</evidence>
<sequence length="203" mass="23832">MTAEFDTYFISTVSNNSKTSKKKNIITCLIVGIIVSIGLVIFLFVFAIFCIVQRRKRPSSIDDEELRGIYARLYIFSYTKLKIAKRDFSPANKLSEGGFRPVYKHCNLIKLYGCYIEEAERLLVYECLESNNLNQALFEYTMYEHIIEKIELFDFGVTTGDRYWRPNSDSSFGEEQIYLHEWQKYWKIGNKMLLLIPRETMTG</sequence>
<dbReference type="AlphaFoldDB" id="A0AAE0CPU5"/>
<reference evidence="7" key="1">
    <citation type="journal article" date="2023" name="Plant J.">
        <title>Genome sequences and population genomics provide insights into the demographic history, inbreeding, and mutation load of two 'living fossil' tree species of Dipteronia.</title>
        <authorList>
            <person name="Feng Y."/>
            <person name="Comes H.P."/>
            <person name="Chen J."/>
            <person name="Zhu S."/>
            <person name="Lu R."/>
            <person name="Zhang X."/>
            <person name="Li P."/>
            <person name="Qiu J."/>
            <person name="Olsen K.M."/>
            <person name="Qiu Y."/>
        </authorList>
    </citation>
    <scope>NUCLEOTIDE SEQUENCE</scope>
    <source>
        <strain evidence="7">KIB01</strain>
    </source>
</reference>
<dbReference type="GO" id="GO:0004674">
    <property type="term" value="F:protein serine/threonine kinase activity"/>
    <property type="evidence" value="ECO:0007669"/>
    <property type="project" value="UniProtKB-KW"/>
</dbReference>
<dbReference type="EMBL" id="JANJYI010000002">
    <property type="protein sequence ID" value="KAK2659052.1"/>
    <property type="molecule type" value="Genomic_DNA"/>
</dbReference>
<evidence type="ECO:0000256" key="1">
    <source>
        <dbReference type="ARBA" id="ARBA00022527"/>
    </source>
</evidence>
<dbReference type="PANTHER" id="PTHR27002">
    <property type="entry name" value="RECEPTOR-LIKE SERINE/THREONINE-PROTEIN KINASE SD1-8"/>
    <property type="match status" value="1"/>
</dbReference>
<dbReference type="GO" id="GO:0005886">
    <property type="term" value="C:plasma membrane"/>
    <property type="evidence" value="ECO:0007669"/>
    <property type="project" value="TreeGrafter"/>
</dbReference>
<evidence type="ECO:0000313" key="8">
    <source>
        <dbReference type="Proteomes" id="UP001280121"/>
    </source>
</evidence>
<dbReference type="GO" id="GO:0005524">
    <property type="term" value="F:ATP binding"/>
    <property type="evidence" value="ECO:0007669"/>
    <property type="project" value="UniProtKB-KW"/>
</dbReference>
<organism evidence="7 8">
    <name type="scientific">Dipteronia dyeriana</name>
    <dbReference type="NCBI Taxonomy" id="168575"/>
    <lineage>
        <taxon>Eukaryota</taxon>
        <taxon>Viridiplantae</taxon>
        <taxon>Streptophyta</taxon>
        <taxon>Embryophyta</taxon>
        <taxon>Tracheophyta</taxon>
        <taxon>Spermatophyta</taxon>
        <taxon>Magnoliopsida</taxon>
        <taxon>eudicotyledons</taxon>
        <taxon>Gunneridae</taxon>
        <taxon>Pentapetalae</taxon>
        <taxon>rosids</taxon>
        <taxon>malvids</taxon>
        <taxon>Sapindales</taxon>
        <taxon>Sapindaceae</taxon>
        <taxon>Hippocastanoideae</taxon>
        <taxon>Acereae</taxon>
        <taxon>Dipteronia</taxon>
    </lineage>
</organism>
<evidence type="ECO:0000256" key="4">
    <source>
        <dbReference type="ARBA" id="ARBA00022777"/>
    </source>
</evidence>
<dbReference type="Proteomes" id="UP001280121">
    <property type="component" value="Unassembled WGS sequence"/>
</dbReference>
<gene>
    <name evidence="7" type="ORF">Ddye_005585</name>
</gene>
<keyword evidence="8" id="KW-1185">Reference proteome</keyword>
<accession>A0AAE0CPU5</accession>
<evidence type="ECO:0000256" key="6">
    <source>
        <dbReference type="SAM" id="Phobius"/>
    </source>
</evidence>